<gene>
    <name evidence="1" type="ORF">ERS450000_05400</name>
</gene>
<sequence length="93" mass="9743">MNGITEFAVNGVAVYSPVAASPRFVAHRFGAQQGTGLSEMHAFGVIAVDKAAAGWRPAVAEAAAGVAAPISARLRNADHPASVIRSRHRCRHR</sequence>
<dbReference type="Proteomes" id="UP000057820">
    <property type="component" value="Plasmid 2"/>
</dbReference>
<evidence type="ECO:0000313" key="2">
    <source>
        <dbReference type="Proteomes" id="UP000057820"/>
    </source>
</evidence>
<accession>A0A0H5P7F0</accession>
<evidence type="ECO:0000313" key="1">
    <source>
        <dbReference type="EMBL" id="CRY83274.1"/>
    </source>
</evidence>
<keyword evidence="1" id="KW-0614">Plasmid</keyword>
<reference evidence="2" key="1">
    <citation type="submission" date="2015-03" db="EMBL/GenBank/DDBJ databases">
        <authorList>
            <consortium name="Pathogen Informatics"/>
        </authorList>
    </citation>
    <scope>NUCLEOTIDE SEQUENCE [LARGE SCALE GENOMIC DNA]</scope>
    <source>
        <strain evidence="2">NCTC11134</strain>
        <plasmid evidence="2">2</plasmid>
    </source>
</reference>
<protein>
    <submittedName>
        <fullName evidence="1">Uncharacterized protein</fullName>
    </submittedName>
</protein>
<dbReference type="RefSeq" id="WP_139337531.1">
    <property type="nucleotide sequence ID" value="NZ_CP031418.1"/>
</dbReference>
<proteinExistence type="predicted"/>
<name>A0A0H5P7F0_NOCFR</name>
<organism evidence="1 2">
    <name type="scientific">Nocardia farcinica</name>
    <dbReference type="NCBI Taxonomy" id="37329"/>
    <lineage>
        <taxon>Bacteria</taxon>
        <taxon>Bacillati</taxon>
        <taxon>Actinomycetota</taxon>
        <taxon>Actinomycetes</taxon>
        <taxon>Mycobacteriales</taxon>
        <taxon>Nocardiaceae</taxon>
        <taxon>Nocardia</taxon>
    </lineage>
</organism>
<dbReference type="EMBL" id="LN868939">
    <property type="protein sequence ID" value="CRY83274.1"/>
    <property type="molecule type" value="Genomic_DNA"/>
</dbReference>
<dbReference type="AlphaFoldDB" id="A0A0H5P7F0"/>
<dbReference type="KEGG" id="nfr:ERS450000_05400"/>
<geneLocation type="plasmid" evidence="1">
    <name>2</name>
</geneLocation>